<organism evidence="4 5">
    <name type="scientific">Corynebacterium marinum DSM 44953</name>
    <dbReference type="NCBI Taxonomy" id="1224162"/>
    <lineage>
        <taxon>Bacteria</taxon>
        <taxon>Bacillati</taxon>
        <taxon>Actinomycetota</taxon>
        <taxon>Actinomycetes</taxon>
        <taxon>Mycobacteriales</taxon>
        <taxon>Corynebacteriaceae</taxon>
        <taxon>Corynebacterium</taxon>
    </lineage>
</organism>
<feature type="signal peptide" evidence="2">
    <location>
        <begin position="1"/>
        <end position="25"/>
    </location>
</feature>
<evidence type="ECO:0000259" key="3">
    <source>
        <dbReference type="Pfam" id="PF22494"/>
    </source>
</evidence>
<dbReference type="RefSeq" id="WP_156971871.1">
    <property type="nucleotide sequence ID" value="NZ_CP007790.1"/>
</dbReference>
<dbReference type="AlphaFoldDB" id="A0A0B6TSK4"/>
<dbReference type="Pfam" id="PF22494">
    <property type="entry name" value="choice_anch_I"/>
    <property type="match status" value="1"/>
</dbReference>
<dbReference type="InterPro" id="IPR015943">
    <property type="entry name" value="WD40/YVTN_repeat-like_dom_sf"/>
</dbReference>
<feature type="region of interest" description="Disordered" evidence="1">
    <location>
        <begin position="427"/>
        <end position="448"/>
    </location>
</feature>
<protein>
    <submittedName>
        <fullName evidence="4">Alkaline phosphatase family protein</fullName>
    </submittedName>
</protein>
<dbReference type="NCBIfam" id="NF038117">
    <property type="entry name" value="choice_anch_I"/>
    <property type="match status" value="1"/>
</dbReference>
<gene>
    <name evidence="4" type="ORF">B840_08205</name>
</gene>
<feature type="chain" id="PRO_5038434504" evidence="2">
    <location>
        <begin position="26"/>
        <end position="560"/>
    </location>
</feature>
<dbReference type="PANTHER" id="PTHR46928:SF1">
    <property type="entry name" value="MESENCHYME-SPECIFIC CELL SURFACE GLYCOPROTEIN"/>
    <property type="match status" value="1"/>
</dbReference>
<dbReference type="STRING" id="1224162.B840_08205"/>
<evidence type="ECO:0000313" key="5">
    <source>
        <dbReference type="Proteomes" id="UP000031928"/>
    </source>
</evidence>
<keyword evidence="2" id="KW-0732">Signal</keyword>
<accession>A0A0B6TSK4</accession>
<dbReference type="SUPFAM" id="SSF51004">
    <property type="entry name" value="C-terminal (heme d1) domain of cytochrome cd1-nitrite reductase"/>
    <property type="match status" value="1"/>
</dbReference>
<dbReference type="Gene3D" id="2.130.10.10">
    <property type="entry name" value="YVTN repeat-like/Quinoprotein amine dehydrogenase"/>
    <property type="match status" value="1"/>
</dbReference>
<evidence type="ECO:0000313" key="4">
    <source>
        <dbReference type="EMBL" id="AJK69239.1"/>
    </source>
</evidence>
<proteinExistence type="predicted"/>
<dbReference type="Proteomes" id="UP000031928">
    <property type="component" value="Chromosome"/>
</dbReference>
<evidence type="ECO:0000256" key="2">
    <source>
        <dbReference type="SAM" id="SignalP"/>
    </source>
</evidence>
<name>A0A0B6TSK4_9CORY</name>
<dbReference type="InterPro" id="IPR011048">
    <property type="entry name" value="Haem_d1_sf"/>
</dbReference>
<feature type="compositionally biased region" description="Basic and acidic residues" evidence="1">
    <location>
        <begin position="431"/>
        <end position="443"/>
    </location>
</feature>
<dbReference type="InterPro" id="IPR055188">
    <property type="entry name" value="Choice_anch_I"/>
</dbReference>
<sequence>MSFRRSAVALCAAVATGLNIAPAHAALAAEPITHSAPDAALSVNPIGSHESGIFDASAAEIVTYHPASQRVLTVNALSGSVDILDISDPTAPQLIGSVHAGEDTTINSVAVRADGLAVATVEPGVKTDPGSVIFFDAAGDGTVLDSLPVGSLPDMVTVTEDGAYAVVANEGEPAEDYSVDPEGSVSVITLPADVAAATEVRSAGFEAYNAPGALPEGIRIFGQFGDSTTVAQNLEPEYVTTSGGKAYVSLQENNAIAVVDIATATVEDIFPLGTVDLREVPMDISDKDDTVNIANWPINSFRMPDAIESYVVGGTTYIVTTNEGDARDWDAYSEEARVKDLGKEGLAPICEDAVDDMAEFQADENAGRLKITTADGLNADGTCYEEIYSYGGRGFSIFDQFGDLVFNSDDVFEQILAEAVPEYFNSNHSESTFEGRSDDKGPEPEGVALGEIGDRTYAFIGLERIGGVMVYDVTDPSAAEFVTYVNNRDFSVSMEDEADQAAALPAAGDLGPEGLTFIPAADSPNEKNLLVVGNEVSGTTTIFQIDEVLAQPGLSSLSSR</sequence>
<evidence type="ECO:0000256" key="1">
    <source>
        <dbReference type="SAM" id="MobiDB-lite"/>
    </source>
</evidence>
<feature type="domain" description="Choice-of-anchor I" evidence="3">
    <location>
        <begin position="55"/>
        <end position="545"/>
    </location>
</feature>
<dbReference type="KEGG" id="cmq:B840_08205"/>
<dbReference type="InterPro" id="IPR052956">
    <property type="entry name" value="Mesenchyme-surface_protein"/>
</dbReference>
<dbReference type="HOGENOM" id="CLU_020353_0_0_11"/>
<dbReference type="OrthoDB" id="1016457at2"/>
<keyword evidence="5" id="KW-1185">Reference proteome</keyword>
<dbReference type="EMBL" id="CP007790">
    <property type="protein sequence ID" value="AJK69239.1"/>
    <property type="molecule type" value="Genomic_DNA"/>
</dbReference>
<dbReference type="PANTHER" id="PTHR46928">
    <property type="entry name" value="MESENCHYME-SPECIFIC CELL SURFACE GLYCOPROTEIN"/>
    <property type="match status" value="1"/>
</dbReference>
<reference evidence="4 5" key="1">
    <citation type="submission" date="2014-05" db="EMBL/GenBank/DDBJ databases">
        <title>Complete genome sequence of Corynebacterium marinum DSM 44953.</title>
        <authorList>
            <person name="Schaffert L."/>
            <person name="Albersmeier A."/>
            <person name="Kalinowski J."/>
            <person name="Ruckert C."/>
        </authorList>
    </citation>
    <scope>NUCLEOTIDE SEQUENCE [LARGE SCALE GENOMIC DNA]</scope>
    <source>
        <strain evidence="4 5">DSM 44953</strain>
    </source>
</reference>